<evidence type="ECO:0000313" key="1">
    <source>
        <dbReference type="EMBL" id="VDI27462.1"/>
    </source>
</evidence>
<accession>A0A8B6E1T9</accession>
<proteinExistence type="predicted"/>
<keyword evidence="2" id="KW-1185">Reference proteome</keyword>
<organism evidence="1 2">
    <name type="scientific">Mytilus galloprovincialis</name>
    <name type="common">Mediterranean mussel</name>
    <dbReference type="NCBI Taxonomy" id="29158"/>
    <lineage>
        <taxon>Eukaryota</taxon>
        <taxon>Metazoa</taxon>
        <taxon>Spiralia</taxon>
        <taxon>Lophotrochozoa</taxon>
        <taxon>Mollusca</taxon>
        <taxon>Bivalvia</taxon>
        <taxon>Autobranchia</taxon>
        <taxon>Pteriomorphia</taxon>
        <taxon>Mytilida</taxon>
        <taxon>Mytiloidea</taxon>
        <taxon>Mytilidae</taxon>
        <taxon>Mytilinae</taxon>
        <taxon>Mytilus</taxon>
    </lineage>
</organism>
<dbReference type="AlphaFoldDB" id="A0A8B6E1T9"/>
<dbReference type="OrthoDB" id="6133705at2759"/>
<dbReference type="Gene3D" id="2.120.10.30">
    <property type="entry name" value="TolB, C-terminal domain"/>
    <property type="match status" value="1"/>
</dbReference>
<dbReference type="InterPro" id="IPR011042">
    <property type="entry name" value="6-blade_b-propeller_TolB-like"/>
</dbReference>
<protein>
    <submittedName>
        <fullName evidence="1">Uncharacterized protein</fullName>
    </submittedName>
</protein>
<dbReference type="SUPFAM" id="SSF63825">
    <property type="entry name" value="YWTD domain"/>
    <property type="match status" value="1"/>
</dbReference>
<evidence type="ECO:0000313" key="2">
    <source>
        <dbReference type="Proteomes" id="UP000596742"/>
    </source>
</evidence>
<dbReference type="Proteomes" id="UP000596742">
    <property type="component" value="Unassembled WGS sequence"/>
</dbReference>
<reference evidence="1" key="1">
    <citation type="submission" date="2018-11" db="EMBL/GenBank/DDBJ databases">
        <authorList>
            <person name="Alioto T."/>
            <person name="Alioto T."/>
        </authorList>
    </citation>
    <scope>NUCLEOTIDE SEQUENCE</scope>
</reference>
<name>A0A8B6E1T9_MYTGA</name>
<comment type="caution">
    <text evidence="1">The sequence shown here is derived from an EMBL/GenBank/DDBJ whole genome shotgun (WGS) entry which is preliminary data.</text>
</comment>
<gene>
    <name evidence="1" type="ORF">MGAL_10B070221</name>
</gene>
<dbReference type="EMBL" id="UYJE01004361">
    <property type="protein sequence ID" value="VDI27462.1"/>
    <property type="molecule type" value="Genomic_DNA"/>
</dbReference>
<sequence length="336" mass="38048">MNYVSISWKSEKALETLSTTIYRIGTIILDARSSDITLANRNIKQAQTIVPISTAARSSYANRKKNPQRIRTMPVRRRYFRSNEPKLASRNEQQIQTMEPTKHVPTIDDVKLILRDTVKTCGDDIACCSLLSDGRMIFSCYSSNKMYVIRSDGVLDFTFKSGTRTSHLHYIEESNKLVVTSGFDYTCIKVINMINRKTEKVIDVGSENYGIVHKDGKLFYNGHYAGISFVSLDNGSVTRLVFGTLHRYSSIAMWSDYLYFINENDSVTCCDIQGAFRWKSKLNGFLKDARGITVDTKGYVYVSGFLSNNVVRISPDGAKHKLLISEEKGLNRPQAM</sequence>